<protein>
    <submittedName>
        <fullName evidence="6">Thiol-disulfide oxidoreductase ResA</fullName>
    </submittedName>
</protein>
<feature type="domain" description="Thioredoxin" evidence="5">
    <location>
        <begin position="28"/>
        <end position="168"/>
    </location>
</feature>
<dbReference type="GO" id="GO:0016209">
    <property type="term" value="F:antioxidant activity"/>
    <property type="evidence" value="ECO:0007669"/>
    <property type="project" value="InterPro"/>
</dbReference>
<dbReference type="InterPro" id="IPR050553">
    <property type="entry name" value="Thioredoxin_ResA/DsbE_sf"/>
</dbReference>
<dbReference type="RefSeq" id="WP_083220790.1">
    <property type="nucleotide sequence ID" value="NZ_MARB01000018.1"/>
</dbReference>
<dbReference type="CDD" id="cd02966">
    <property type="entry name" value="TlpA_like_family"/>
    <property type="match status" value="1"/>
</dbReference>
<dbReference type="GO" id="GO:0030313">
    <property type="term" value="C:cell envelope"/>
    <property type="evidence" value="ECO:0007669"/>
    <property type="project" value="UniProtKB-SubCell"/>
</dbReference>
<evidence type="ECO:0000256" key="3">
    <source>
        <dbReference type="ARBA" id="ARBA00023157"/>
    </source>
</evidence>
<evidence type="ECO:0000313" key="6">
    <source>
        <dbReference type="EMBL" id="ODJ86688.1"/>
    </source>
</evidence>
<keyword evidence="2" id="KW-0201">Cytochrome c-type biogenesis</keyword>
<dbReference type="EMBL" id="MARB01000018">
    <property type="protein sequence ID" value="ODJ86688.1"/>
    <property type="molecule type" value="Genomic_DNA"/>
</dbReference>
<dbReference type="Proteomes" id="UP000094769">
    <property type="component" value="Unassembled WGS sequence"/>
</dbReference>
<dbReference type="AlphaFoldDB" id="A0A7Z0VJA9"/>
<reference evidence="6 7" key="1">
    <citation type="submission" date="2016-06" db="EMBL/GenBank/DDBJ databases">
        <title>Genome sequence of endosymbiont of Candidatus Endolucinida thiodiazotropha.</title>
        <authorList>
            <person name="Poehlein A."/>
            <person name="Koenig S."/>
            <person name="Heiden S.E."/>
            <person name="Thuermer A."/>
            <person name="Voget S."/>
            <person name="Daniel R."/>
            <person name="Markert S."/>
            <person name="Gros O."/>
            <person name="Schweder T."/>
        </authorList>
    </citation>
    <scope>NUCLEOTIDE SEQUENCE [LARGE SCALE GENOMIC DNA]</scope>
    <source>
        <strain evidence="6 7">COS</strain>
    </source>
</reference>
<sequence length="180" mass="20091">MKSPMLVALYFILASTASWSAGLGIRTYSEPKFASDFSLPDLTGQIHEGSDYRDRAYIISFWATWCVPCIKELPDLQRAAEILDDENITILTVNSGESREVIEQFLVQRSVTLPVLLDQDSSMLRQWRVLALPTSYIVNAKGQVVARVVGGIDWDELSILARVRSLAAASQNDDSHRESN</sequence>
<keyword evidence="3" id="KW-1015">Disulfide bond</keyword>
<keyword evidence="4" id="KW-0676">Redox-active center</keyword>
<gene>
    <name evidence="6" type="primary">resA_5</name>
    <name evidence="6" type="ORF">CODIS_30070</name>
</gene>
<dbReference type="OrthoDB" id="9788279at2"/>
<dbReference type="GO" id="GO:0016491">
    <property type="term" value="F:oxidoreductase activity"/>
    <property type="evidence" value="ECO:0007669"/>
    <property type="project" value="InterPro"/>
</dbReference>
<dbReference type="SUPFAM" id="SSF52833">
    <property type="entry name" value="Thioredoxin-like"/>
    <property type="match status" value="1"/>
</dbReference>
<comment type="caution">
    <text evidence="6">The sequence shown here is derived from an EMBL/GenBank/DDBJ whole genome shotgun (WGS) entry which is preliminary data.</text>
</comment>
<evidence type="ECO:0000256" key="1">
    <source>
        <dbReference type="ARBA" id="ARBA00004196"/>
    </source>
</evidence>
<dbReference type="InterPro" id="IPR036249">
    <property type="entry name" value="Thioredoxin-like_sf"/>
</dbReference>
<evidence type="ECO:0000256" key="4">
    <source>
        <dbReference type="ARBA" id="ARBA00023284"/>
    </source>
</evidence>
<dbReference type="GO" id="GO:0017004">
    <property type="term" value="P:cytochrome complex assembly"/>
    <property type="evidence" value="ECO:0007669"/>
    <property type="project" value="UniProtKB-KW"/>
</dbReference>
<name>A0A7Z0VJA9_9GAMM</name>
<evidence type="ECO:0000259" key="5">
    <source>
        <dbReference type="PROSITE" id="PS51352"/>
    </source>
</evidence>
<dbReference type="PANTHER" id="PTHR42852">
    <property type="entry name" value="THIOL:DISULFIDE INTERCHANGE PROTEIN DSBE"/>
    <property type="match status" value="1"/>
</dbReference>
<dbReference type="Pfam" id="PF00578">
    <property type="entry name" value="AhpC-TSA"/>
    <property type="match status" value="1"/>
</dbReference>
<dbReference type="InterPro" id="IPR000866">
    <property type="entry name" value="AhpC/TSA"/>
</dbReference>
<dbReference type="PANTHER" id="PTHR42852:SF6">
    <property type="entry name" value="THIOL:DISULFIDE INTERCHANGE PROTEIN DSBE"/>
    <property type="match status" value="1"/>
</dbReference>
<evidence type="ECO:0000256" key="2">
    <source>
        <dbReference type="ARBA" id="ARBA00022748"/>
    </source>
</evidence>
<accession>A0A7Z0VJA9</accession>
<comment type="subcellular location">
    <subcellularLocation>
        <location evidence="1">Cell envelope</location>
    </subcellularLocation>
</comment>
<dbReference type="PROSITE" id="PS51352">
    <property type="entry name" value="THIOREDOXIN_2"/>
    <property type="match status" value="1"/>
</dbReference>
<dbReference type="Gene3D" id="3.40.30.10">
    <property type="entry name" value="Glutaredoxin"/>
    <property type="match status" value="1"/>
</dbReference>
<dbReference type="InterPro" id="IPR013766">
    <property type="entry name" value="Thioredoxin_domain"/>
</dbReference>
<keyword evidence="7" id="KW-1185">Reference proteome</keyword>
<organism evidence="6 7">
    <name type="scientific">Candidatus Thiodiazotropha endolucinida</name>
    <dbReference type="NCBI Taxonomy" id="1655433"/>
    <lineage>
        <taxon>Bacteria</taxon>
        <taxon>Pseudomonadati</taxon>
        <taxon>Pseudomonadota</taxon>
        <taxon>Gammaproteobacteria</taxon>
        <taxon>Chromatiales</taxon>
        <taxon>Sedimenticolaceae</taxon>
        <taxon>Candidatus Thiodiazotropha</taxon>
    </lineage>
</organism>
<evidence type="ECO:0000313" key="7">
    <source>
        <dbReference type="Proteomes" id="UP000094769"/>
    </source>
</evidence>
<proteinExistence type="predicted"/>